<dbReference type="PANTHER" id="PTHR44846">
    <property type="entry name" value="MANNOSYL-D-GLYCERATE TRANSPORT/METABOLISM SYSTEM REPRESSOR MNGR-RELATED"/>
    <property type="match status" value="1"/>
</dbReference>
<name>A0A5B8J3Z4_9RHOB</name>
<accession>A0A5B8J3Z4</accession>
<keyword evidence="6" id="KW-1185">Reference proteome</keyword>
<dbReference type="InterPro" id="IPR011663">
    <property type="entry name" value="UTRA"/>
</dbReference>
<evidence type="ECO:0000256" key="1">
    <source>
        <dbReference type="ARBA" id="ARBA00023015"/>
    </source>
</evidence>
<reference evidence="5 6" key="1">
    <citation type="submission" date="2019-07" db="EMBL/GenBank/DDBJ databases">
        <title>Litoreibacter alkalisoli sp. nov., isolated from saline-alkaline soil.</title>
        <authorList>
            <person name="Wang S."/>
            <person name="Xu L."/>
            <person name="Xing Y.-T."/>
            <person name="Sun J.-Q."/>
        </authorList>
    </citation>
    <scope>NUCLEOTIDE SEQUENCE [LARGE SCALE GENOMIC DNA]</scope>
    <source>
        <strain evidence="5 6">LN3S51</strain>
        <plasmid evidence="5 6">unnamed4</plasmid>
    </source>
</reference>
<dbReference type="SMART" id="SM00866">
    <property type="entry name" value="UTRA"/>
    <property type="match status" value="1"/>
</dbReference>
<dbReference type="NCBIfam" id="TIGR02325">
    <property type="entry name" value="C_P_lyase_phnF"/>
    <property type="match status" value="1"/>
</dbReference>
<dbReference type="AlphaFoldDB" id="A0A5B8J3Z4"/>
<dbReference type="PRINTS" id="PR00035">
    <property type="entry name" value="HTHGNTR"/>
</dbReference>
<dbReference type="RefSeq" id="WP_146366842.1">
    <property type="nucleotide sequence ID" value="NZ_CP042265.1"/>
</dbReference>
<dbReference type="InterPro" id="IPR012702">
    <property type="entry name" value="CP_lyase_PhnF"/>
</dbReference>
<geneLocation type="plasmid" evidence="5 6">
    <name>unnamed4</name>
</geneLocation>
<dbReference type="OrthoDB" id="9800645at2"/>
<dbReference type="Proteomes" id="UP000318483">
    <property type="component" value="Plasmid unnamed4"/>
</dbReference>
<evidence type="ECO:0000313" key="5">
    <source>
        <dbReference type="EMBL" id="QDY71428.1"/>
    </source>
</evidence>
<dbReference type="GO" id="GO:0045892">
    <property type="term" value="P:negative regulation of DNA-templated transcription"/>
    <property type="evidence" value="ECO:0007669"/>
    <property type="project" value="TreeGrafter"/>
</dbReference>
<dbReference type="Pfam" id="PF00392">
    <property type="entry name" value="GntR"/>
    <property type="match status" value="1"/>
</dbReference>
<dbReference type="InterPro" id="IPR000524">
    <property type="entry name" value="Tscrpt_reg_HTH_GntR"/>
</dbReference>
<evidence type="ECO:0000256" key="3">
    <source>
        <dbReference type="ARBA" id="ARBA00023163"/>
    </source>
</evidence>
<dbReference type="GO" id="GO:0003677">
    <property type="term" value="F:DNA binding"/>
    <property type="evidence" value="ECO:0007669"/>
    <property type="project" value="UniProtKB-KW"/>
</dbReference>
<dbReference type="KEGG" id="lit:FPZ52_17245"/>
<dbReference type="InterPro" id="IPR050679">
    <property type="entry name" value="Bact_HTH_transcr_reg"/>
</dbReference>
<keyword evidence="2" id="KW-0238">DNA-binding</keyword>
<protein>
    <submittedName>
        <fullName evidence="5">Phosphonate metabolism transcriptional regulator PhnF</fullName>
    </submittedName>
</protein>
<dbReference type="PANTHER" id="PTHR44846:SF1">
    <property type="entry name" value="MANNOSYL-D-GLYCERATE TRANSPORT_METABOLISM SYSTEM REPRESSOR MNGR-RELATED"/>
    <property type="match status" value="1"/>
</dbReference>
<evidence type="ECO:0000313" key="6">
    <source>
        <dbReference type="Proteomes" id="UP000318483"/>
    </source>
</evidence>
<dbReference type="SMART" id="SM00345">
    <property type="entry name" value="HTH_GNTR"/>
    <property type="match status" value="1"/>
</dbReference>
<dbReference type="GO" id="GO:0003700">
    <property type="term" value="F:DNA-binding transcription factor activity"/>
    <property type="evidence" value="ECO:0007669"/>
    <property type="project" value="InterPro"/>
</dbReference>
<dbReference type="SUPFAM" id="SSF46785">
    <property type="entry name" value="Winged helix' DNA-binding domain"/>
    <property type="match status" value="1"/>
</dbReference>
<keyword evidence="1" id="KW-0805">Transcription regulation</keyword>
<dbReference type="SUPFAM" id="SSF64288">
    <property type="entry name" value="Chorismate lyase-like"/>
    <property type="match status" value="1"/>
</dbReference>
<dbReference type="InterPro" id="IPR028978">
    <property type="entry name" value="Chorismate_lyase_/UTRA_dom_sf"/>
</dbReference>
<keyword evidence="3" id="KW-0804">Transcription</keyword>
<dbReference type="Pfam" id="PF07702">
    <property type="entry name" value="UTRA"/>
    <property type="match status" value="1"/>
</dbReference>
<feature type="domain" description="HTH gntR-type" evidence="4">
    <location>
        <begin position="5"/>
        <end position="73"/>
    </location>
</feature>
<dbReference type="InterPro" id="IPR036388">
    <property type="entry name" value="WH-like_DNA-bd_sf"/>
</dbReference>
<dbReference type="EMBL" id="CP042265">
    <property type="protein sequence ID" value="QDY71428.1"/>
    <property type="molecule type" value="Genomic_DNA"/>
</dbReference>
<evidence type="ECO:0000259" key="4">
    <source>
        <dbReference type="PROSITE" id="PS50949"/>
    </source>
</evidence>
<keyword evidence="5" id="KW-0614">Plasmid</keyword>
<dbReference type="Gene3D" id="3.40.1410.10">
    <property type="entry name" value="Chorismate lyase-like"/>
    <property type="match status" value="1"/>
</dbReference>
<gene>
    <name evidence="5" type="primary">phnF</name>
    <name evidence="5" type="ORF">FPZ52_17245</name>
</gene>
<dbReference type="CDD" id="cd07377">
    <property type="entry name" value="WHTH_GntR"/>
    <property type="match status" value="1"/>
</dbReference>
<organism evidence="5 6">
    <name type="scientific">Qingshengfaniella alkalisoli</name>
    <dbReference type="NCBI Taxonomy" id="2599296"/>
    <lineage>
        <taxon>Bacteria</taxon>
        <taxon>Pseudomonadati</taxon>
        <taxon>Pseudomonadota</taxon>
        <taxon>Alphaproteobacteria</taxon>
        <taxon>Rhodobacterales</taxon>
        <taxon>Paracoccaceae</taxon>
        <taxon>Qingshengfaniella</taxon>
    </lineage>
</organism>
<dbReference type="PROSITE" id="PS50949">
    <property type="entry name" value="HTH_GNTR"/>
    <property type="match status" value="1"/>
</dbReference>
<proteinExistence type="predicted"/>
<evidence type="ECO:0000256" key="2">
    <source>
        <dbReference type="ARBA" id="ARBA00023125"/>
    </source>
</evidence>
<sequence length="239" mass="26128">MTRSTPLWLSIAETLKADIAAGHYAPGQKLPTEAELAQRFGVNRHTVRHALSGLVEDDLIYSRRGAGVFVAARPTNYPIGRRVRFNQNLIAAGQTPKRQILSLTTRPADERESKALERPLKTMVHVYEGISLADDVPVSLARSVFPADRFPGMLDRLAVTPSISEVTMSYEVGDHLRRSTELTAKLADATVANHLRIQEGAPVLRSVAVNTDADGTPIEYGRTWFAGDRISLTVEGDGS</sequence>
<dbReference type="InterPro" id="IPR036390">
    <property type="entry name" value="WH_DNA-bd_sf"/>
</dbReference>
<dbReference type="Gene3D" id="1.10.10.10">
    <property type="entry name" value="Winged helix-like DNA-binding domain superfamily/Winged helix DNA-binding domain"/>
    <property type="match status" value="1"/>
</dbReference>